<dbReference type="AlphaFoldDB" id="A0A1A9UCL8"/>
<feature type="compositionally biased region" description="Basic and acidic residues" evidence="3">
    <location>
        <begin position="74"/>
        <end position="83"/>
    </location>
</feature>
<name>A0A1A9UCL8_GLOAU</name>
<dbReference type="SMART" id="SM00324">
    <property type="entry name" value="RhoGAP"/>
    <property type="match status" value="1"/>
</dbReference>
<keyword evidence="1" id="KW-0343">GTPase activation</keyword>
<dbReference type="VEuPathDB" id="VectorBase:GAUT000054"/>
<dbReference type="PROSITE" id="PS50238">
    <property type="entry name" value="RHOGAP"/>
    <property type="match status" value="1"/>
</dbReference>
<dbReference type="Pfam" id="PF20924">
    <property type="entry name" value="RLIP76_Ral-bd"/>
    <property type="match status" value="1"/>
</dbReference>
<keyword evidence="2" id="KW-0175">Coiled coil</keyword>
<proteinExistence type="predicted"/>
<sequence>MDFESPDVEKDFPGLYASEGADGKAKTISDSEGDHDKLSKKDLLIGRRKDKKEKSKDRGYAALEGESSPEEELDTKQVAEKSPSKTKKSKAFKFTSSKSKEKREKSRDKEKFDKDGKDEEKSKEKSDKEKHTEKDRDKDKDHKKKERKEKDKKEKSKDKDKDKERKEKKEKTKQSSTTSEEALELGSPVFAVFGVSVSLATERSRCHDGVDIPLVIRDCIDYLQEHALKSEQIYRIEPMKTRLLHYKRLYNNRERQPETDELDLPMACGLMKLFLRELPEPILTTDLIAQFEEVGSYPQVSRQQEELEQLLDLLPSCNKTLLSWILLHFDAVIQHEKWNKMNAQSLAMLLSPPLQMSHRLLVGLLCHCSTMFADVKLIKYVPPLTASSPMLPDTPKEIQLELRKQESLLNQIHSEMNAGFVSKKREEQLWEVQRIITQLKRKLRSFEKKQEKSVEELEISTNSLGNGTTKFLMTAVQIGSDDESNKTISTANVSSSETNDVVNVVQQLNADEDTIREPIDPLISCNSPLNNNSINDPVEDFYVDEDSGFLLVSKTHPDYTKLIRLQLENQEFLTWKGQLQARISAERAEILRLKQMLQQATAKNLKHKLDNNSNEELAIEDYECIVEQYIKENTLLEHKKQMLSKEIFEEKKQCIALQVEIAMQQF</sequence>
<feature type="compositionally biased region" description="Basic and acidic residues" evidence="3">
    <location>
        <begin position="21"/>
        <end position="59"/>
    </location>
</feature>
<dbReference type="InterPro" id="IPR049041">
    <property type="entry name" value="RalBP1-like_Ral-bd"/>
</dbReference>
<evidence type="ECO:0000313" key="5">
    <source>
        <dbReference type="EnsemblMetazoa" id="GAUT000054-PA"/>
    </source>
</evidence>
<dbReference type="InterPro" id="IPR000198">
    <property type="entry name" value="RhoGAP_dom"/>
</dbReference>
<feature type="compositionally biased region" description="Basic and acidic residues" evidence="3">
    <location>
        <begin position="98"/>
        <end position="140"/>
    </location>
</feature>
<dbReference type="SUPFAM" id="SSF48350">
    <property type="entry name" value="GTPase activation domain, GAP"/>
    <property type="match status" value="1"/>
</dbReference>
<feature type="coiled-coil region" evidence="2">
    <location>
        <begin position="429"/>
        <end position="456"/>
    </location>
</feature>
<feature type="compositionally biased region" description="Basic and acidic residues" evidence="3">
    <location>
        <begin position="148"/>
        <end position="173"/>
    </location>
</feature>
<dbReference type="STRING" id="7395.A0A1A9UCL8"/>
<feature type="region of interest" description="Disordered" evidence="3">
    <location>
        <begin position="1"/>
        <end position="181"/>
    </location>
</feature>
<dbReference type="Gene3D" id="1.10.555.10">
    <property type="entry name" value="Rho GTPase activation protein"/>
    <property type="match status" value="1"/>
</dbReference>
<evidence type="ECO:0000259" key="4">
    <source>
        <dbReference type="PROSITE" id="PS50238"/>
    </source>
</evidence>
<dbReference type="PANTHER" id="PTHR12783">
    <property type="entry name" value="RALA BINDING PROTEIN 1 RALBP1"/>
    <property type="match status" value="1"/>
</dbReference>
<evidence type="ECO:0000313" key="6">
    <source>
        <dbReference type="Proteomes" id="UP000078200"/>
    </source>
</evidence>
<reference evidence="5" key="1">
    <citation type="submission" date="2020-05" db="UniProtKB">
        <authorList>
            <consortium name="EnsemblMetazoa"/>
        </authorList>
    </citation>
    <scope>IDENTIFICATION</scope>
    <source>
        <strain evidence="5">TTRI</strain>
    </source>
</reference>
<dbReference type="GO" id="GO:0005096">
    <property type="term" value="F:GTPase activator activity"/>
    <property type="evidence" value="ECO:0007669"/>
    <property type="project" value="UniProtKB-KW"/>
</dbReference>
<dbReference type="FunFam" id="1.20.58.90:FF:000001">
    <property type="entry name" value="ralA-binding protein 1"/>
    <property type="match status" value="1"/>
</dbReference>
<accession>A0A1A9UCL8</accession>
<dbReference type="EnsemblMetazoa" id="GAUT000054-RA">
    <property type="protein sequence ID" value="GAUT000054-PA"/>
    <property type="gene ID" value="GAUT000054"/>
</dbReference>
<protein>
    <recommendedName>
        <fullName evidence="4">Rho-GAP domain-containing protein</fullName>
    </recommendedName>
</protein>
<dbReference type="GO" id="GO:0007264">
    <property type="term" value="P:small GTPase-mediated signal transduction"/>
    <property type="evidence" value="ECO:0007669"/>
    <property type="project" value="InterPro"/>
</dbReference>
<feature type="coiled-coil region" evidence="2">
    <location>
        <begin position="583"/>
        <end position="646"/>
    </location>
</feature>
<feature type="domain" description="Rho-GAP" evidence="4">
    <location>
        <begin position="197"/>
        <end position="399"/>
    </location>
</feature>
<dbReference type="InterPro" id="IPR039767">
    <property type="entry name" value="RALBP1"/>
</dbReference>
<evidence type="ECO:0000256" key="2">
    <source>
        <dbReference type="SAM" id="Coils"/>
    </source>
</evidence>
<dbReference type="GO" id="GO:0031267">
    <property type="term" value="F:small GTPase binding"/>
    <property type="evidence" value="ECO:0007669"/>
    <property type="project" value="InterPro"/>
</dbReference>
<evidence type="ECO:0000256" key="3">
    <source>
        <dbReference type="SAM" id="MobiDB-lite"/>
    </source>
</evidence>
<dbReference type="Proteomes" id="UP000078200">
    <property type="component" value="Unassembled WGS sequence"/>
</dbReference>
<evidence type="ECO:0000256" key="1">
    <source>
        <dbReference type="ARBA" id="ARBA00022468"/>
    </source>
</evidence>
<dbReference type="Gene3D" id="1.20.58.90">
    <property type="match status" value="1"/>
</dbReference>
<dbReference type="InterPro" id="IPR008936">
    <property type="entry name" value="Rho_GTPase_activation_prot"/>
</dbReference>
<dbReference type="PANTHER" id="PTHR12783:SF5">
    <property type="entry name" value="RALA-BINDING PROTEIN 1"/>
    <property type="match status" value="1"/>
</dbReference>
<keyword evidence="6" id="KW-1185">Reference proteome</keyword>
<dbReference type="Pfam" id="PF00620">
    <property type="entry name" value="RhoGAP"/>
    <property type="match status" value="1"/>
</dbReference>
<organism evidence="5 6">
    <name type="scientific">Glossina austeni</name>
    <name type="common">Savannah tsetse fly</name>
    <dbReference type="NCBI Taxonomy" id="7395"/>
    <lineage>
        <taxon>Eukaryota</taxon>
        <taxon>Metazoa</taxon>
        <taxon>Ecdysozoa</taxon>
        <taxon>Arthropoda</taxon>
        <taxon>Hexapoda</taxon>
        <taxon>Insecta</taxon>
        <taxon>Pterygota</taxon>
        <taxon>Neoptera</taxon>
        <taxon>Endopterygota</taxon>
        <taxon>Diptera</taxon>
        <taxon>Brachycera</taxon>
        <taxon>Muscomorpha</taxon>
        <taxon>Hippoboscoidea</taxon>
        <taxon>Glossinidae</taxon>
        <taxon>Glossina</taxon>
    </lineage>
</organism>